<evidence type="ECO:0000259" key="11">
    <source>
        <dbReference type="Pfam" id="PF16507"/>
    </source>
</evidence>
<reference evidence="13" key="1">
    <citation type="journal article" date="2020" name="Fungal Divers.">
        <title>Resolving the Mortierellaceae phylogeny through synthesis of multi-gene phylogenetics and phylogenomics.</title>
        <authorList>
            <person name="Vandepol N."/>
            <person name="Liber J."/>
            <person name="Desiro A."/>
            <person name="Na H."/>
            <person name="Kennedy M."/>
            <person name="Barry K."/>
            <person name="Grigoriev I.V."/>
            <person name="Miller A.N."/>
            <person name="O'Donnell K."/>
            <person name="Stajich J.E."/>
            <person name="Bonito G."/>
        </authorList>
    </citation>
    <scope>NUCLEOTIDE SEQUENCE</scope>
    <source>
        <strain evidence="13">NVP1</strain>
    </source>
</reference>
<protein>
    <recommendedName>
        <fullName evidence="15">Proteasome activator subunit 4</fullName>
    </recommendedName>
</protein>
<evidence type="ECO:0000259" key="10">
    <source>
        <dbReference type="Pfam" id="PF11919"/>
    </source>
</evidence>
<feature type="domain" description="Proteasome activator Blm10 middle HEAT repeats region" evidence="11">
    <location>
        <begin position="335"/>
        <end position="847"/>
    </location>
</feature>
<dbReference type="Pfam" id="PF23096">
    <property type="entry name" value="HEAT_PSME4"/>
    <property type="match status" value="1"/>
</dbReference>
<feature type="domain" description="Proteasome activator complex subunit 4 C-terminal" evidence="10">
    <location>
        <begin position="1790"/>
        <end position="1876"/>
    </location>
</feature>
<evidence type="ECO:0008006" key="15">
    <source>
        <dbReference type="Google" id="ProtNLM"/>
    </source>
</evidence>
<evidence type="ECO:0000256" key="2">
    <source>
        <dbReference type="ARBA" id="ARBA00004496"/>
    </source>
</evidence>
<keyword evidence="5" id="KW-0677">Repeat</keyword>
<dbReference type="GO" id="GO:0016607">
    <property type="term" value="C:nuclear speck"/>
    <property type="evidence" value="ECO:0007669"/>
    <property type="project" value="UniProtKB-SubCell"/>
</dbReference>
<dbReference type="GO" id="GO:0010499">
    <property type="term" value="P:proteasomal ubiquitin-independent protein catabolic process"/>
    <property type="evidence" value="ECO:0007669"/>
    <property type="project" value="TreeGrafter"/>
</dbReference>
<dbReference type="InterPro" id="IPR035309">
    <property type="entry name" value="PSME4"/>
</dbReference>
<evidence type="ECO:0000256" key="6">
    <source>
        <dbReference type="ARBA" id="ARBA00022763"/>
    </source>
</evidence>
<dbReference type="Pfam" id="PF16507">
    <property type="entry name" value="HEAT_PSME4_mid"/>
    <property type="match status" value="1"/>
</dbReference>
<evidence type="ECO:0000256" key="5">
    <source>
        <dbReference type="ARBA" id="ARBA00022737"/>
    </source>
</evidence>
<evidence type="ECO:0000256" key="1">
    <source>
        <dbReference type="ARBA" id="ARBA00004324"/>
    </source>
</evidence>
<comment type="caution">
    <text evidence="13">The sequence shown here is derived from an EMBL/GenBank/DDBJ whole genome shotgun (WGS) entry which is preliminary data.</text>
</comment>
<keyword evidence="6" id="KW-0227">DNA damage</keyword>
<comment type="subcellular location">
    <subcellularLocation>
        <location evidence="2">Cytoplasm</location>
    </subcellularLocation>
    <subcellularLocation>
        <location evidence="1">Nucleus speckle</location>
    </subcellularLocation>
</comment>
<evidence type="ECO:0000256" key="7">
    <source>
        <dbReference type="ARBA" id="ARBA00023204"/>
    </source>
</evidence>
<keyword evidence="4" id="KW-0963">Cytoplasm</keyword>
<accession>A0A9P5SSQ0</accession>
<dbReference type="PANTHER" id="PTHR32170:SF3">
    <property type="entry name" value="PROTEASOME ACTIVATOR COMPLEX SUBUNIT 4"/>
    <property type="match status" value="1"/>
</dbReference>
<feature type="repeat" description="HEAT" evidence="9">
    <location>
        <begin position="1715"/>
        <end position="1753"/>
    </location>
</feature>
<dbReference type="InterPro" id="IPR011989">
    <property type="entry name" value="ARM-like"/>
</dbReference>
<evidence type="ECO:0000259" key="12">
    <source>
        <dbReference type="Pfam" id="PF23096"/>
    </source>
</evidence>
<keyword evidence="7" id="KW-0234">DNA repair</keyword>
<evidence type="ECO:0000313" key="14">
    <source>
        <dbReference type="Proteomes" id="UP000696485"/>
    </source>
</evidence>
<evidence type="ECO:0000256" key="8">
    <source>
        <dbReference type="ARBA" id="ARBA00023242"/>
    </source>
</evidence>
<keyword evidence="8" id="KW-0539">Nucleus</keyword>
<dbReference type="InterPro" id="IPR021133">
    <property type="entry name" value="HEAT_type_2"/>
</dbReference>
<dbReference type="Proteomes" id="UP000696485">
    <property type="component" value="Unassembled WGS sequence"/>
</dbReference>
<dbReference type="InterPro" id="IPR032430">
    <property type="entry name" value="Blm10_mid"/>
</dbReference>
<dbReference type="InterPro" id="IPR055455">
    <property type="entry name" value="HEAT_PSME4"/>
</dbReference>
<dbReference type="Gene3D" id="1.25.10.10">
    <property type="entry name" value="Leucine-rich Repeat Variant"/>
    <property type="match status" value="1"/>
</dbReference>
<dbReference type="EMBL" id="JAAAUY010000089">
    <property type="protein sequence ID" value="KAF9335696.1"/>
    <property type="molecule type" value="Genomic_DNA"/>
</dbReference>
<evidence type="ECO:0000313" key="13">
    <source>
        <dbReference type="EMBL" id="KAF9335696.1"/>
    </source>
</evidence>
<dbReference type="GO" id="GO:0070628">
    <property type="term" value="F:proteasome binding"/>
    <property type="evidence" value="ECO:0007669"/>
    <property type="project" value="InterPro"/>
</dbReference>
<organism evidence="13 14">
    <name type="scientific">Podila minutissima</name>
    <dbReference type="NCBI Taxonomy" id="64525"/>
    <lineage>
        <taxon>Eukaryota</taxon>
        <taxon>Fungi</taxon>
        <taxon>Fungi incertae sedis</taxon>
        <taxon>Mucoromycota</taxon>
        <taxon>Mortierellomycotina</taxon>
        <taxon>Mortierellomycetes</taxon>
        <taxon>Mortierellales</taxon>
        <taxon>Mortierellaceae</taxon>
        <taxon>Podila</taxon>
    </lineage>
</organism>
<dbReference type="InterPro" id="IPR016024">
    <property type="entry name" value="ARM-type_fold"/>
</dbReference>
<gene>
    <name evidence="13" type="ORF">BG006_010847</name>
</gene>
<keyword evidence="14" id="KW-1185">Reference proteome</keyword>
<dbReference type="SUPFAM" id="SSF48371">
    <property type="entry name" value="ARM repeat"/>
    <property type="match status" value="2"/>
</dbReference>
<dbReference type="GO" id="GO:0006281">
    <property type="term" value="P:DNA repair"/>
    <property type="evidence" value="ECO:0007669"/>
    <property type="project" value="UniProtKB-KW"/>
</dbReference>
<evidence type="ECO:0000256" key="4">
    <source>
        <dbReference type="ARBA" id="ARBA00022490"/>
    </source>
</evidence>
<dbReference type="PROSITE" id="PS50077">
    <property type="entry name" value="HEAT_REPEAT"/>
    <property type="match status" value="1"/>
</dbReference>
<dbReference type="GO" id="GO:0016504">
    <property type="term" value="F:peptidase activator activity"/>
    <property type="evidence" value="ECO:0007669"/>
    <property type="project" value="InterPro"/>
</dbReference>
<proteinExistence type="inferred from homology"/>
<dbReference type="Pfam" id="PF11919">
    <property type="entry name" value="PSME4_C"/>
    <property type="match status" value="1"/>
</dbReference>
<name>A0A9P5SSQ0_9FUNG</name>
<comment type="similarity">
    <text evidence="3">Belongs to the BLM10 family.</text>
</comment>
<sequence>MPPYTTTTTPDIELNLQWGDLSTVLHNILPYGNSLATEASEMLSNIIYHLGLSLKAEDWAPGAVYWAKQLNQYLDLKYTLPRETRVGLAKLFFELTIAPGMDSTMVEVWSMYCRRLLKKKDLIGPKDLTLPWRPIYDILERTLFPKNRQRALLSESKRMVKIIRLIEEAQRFFPPESSEEILEEFLPKMSARNLPDLLKAQTYLSTFLPTDAKNGMDPREWMPAIFRIWSMVVRSGEFDRNFMSLISRVALDNVDMKDMFTDGQVRAMFAAGLSALSLPVGKGKQTSNVDAEGGAAHKAISRNDMRMTSFVTFIVNTIKPISEEQNPKSSSLAHLQDLIQATESFFHPSNSGPWSYALALFLQALAWYYLKRIKDEENPDCKTPQEFRLTPELNDKFVETIKGVTFLAMFSKDQRAIAQTHMTLRYLAWIAPKLVVPGVLERAYPSLESLTETHRTTSVISALGSLAVPMLNRDNYPQGGKHLTPLLHLTVPGVDLNDPAKTWHTLLFVTSMISTVPVRDLTEMGSAGFQWGGIEEDMMDVEGPVDLELEDSNRKATTAEFEEWLMKFLRRAILMFENYPEANQGAKKDAVEGSITGTISYCFEILFGQLSPKLYDMTTKFVLELLESTPLTNAGRAMGAFVSCWAGADRKSAMSKVFSILDREIRSELEHGASSVPSLSYSHLHRDASLHYHQGLLNQLILSSDILGHRKDIISIVKLMVDKCQDRRGYKLTAKLLSNALNNLLFTYTQDLRSHNKEQWQDEAFMAESHKNWGQLSEPGAEKLTWHIPSQEEINFAIELIDLFHVTSMARLRDLISSNSLEGKQLSIELCKSITMIKAFVTGMVTLVEDDGDSPVSKASLGEDTVSVHPMKRIEVGYCLTDVNDPRREKIRKIRADTGALLHELMAYFIAKREDDVENIKVLVKTARVYLSDHGTDSLNYDNNKKGYDFLKRMYKLPGDKKLYPRVMLCRRASSMHYLRLKTNSFGRAKTDLHDSLLADLTELSLSRYTDVRKKAQQALLKSVRCFQGAKNLVIPVLLKALESTNTDNERMKGALFLLAARSLSLPCLRDWRFAPDYVLRLCTAHHADKPSIQALVRKNFLEYIINMTNASFKVLVSSELSAAVERLSITHHLKYDSDTLVRATNKAKNRRLNNIKAYDNLLVSLTEVVQNATLHWRYQTMAMSFIELLMRPEIPCSLDIAKFETKSLLSEMPTVRRIALSSLSIIMVNVKVRTNAQGDPYSLIIRKAANPLRRVVTLPENVPDDFTWEYLKASVAEIGYDSPESSLLNDSVSTGWLVWPKSFKAYLPRSDSFVMPEVDTESHPTFDHLEEFFGQASVWDKLIEFMAQEPVRGERHDAFSSDHSRFYKSIFGLWEDKFLDVVQPALTKLAARVDDKNAQRTAAELTGGLIRGSKHWKKGQLDDMWSWLTPLLKKTFQQCTPDSLVYWERFVKYVCLYRDPRRVLPFITLLFNTPLDPDSTAAFAESKNLFFTRAALISLSWRVSLLTPSLREDCLKHITHPYKQVREILGHVINELFQLAPHPSYKSVKELLQAEAQTVGQRSRMVESLDEKSGHQVQALITSLSKWREERQPSIQGSSDYTNASKTVLAWIFQALSGFKVQATYGVVIPLVPELFHMQDIPDDQDLQQLATLSLLQLARFAYPPSMVPEMVDLFCTILRSSTSWHVRNNVLPVVQIFFYTNLYSMDVQMMVKVMDAVSSMLQDPQIEVRQLAATTLSGIVRCSQRDATQTLIQHFKQMLADAPLPNRKRNQSGPSRANLPEGYSEALVKRHGGVLGLSSLLEAFPYDVPKWMPEVMVFLAQFFSDPPPISTTVKKVFGDFKRTHQDTWHEDSQRFEPDQLEVLSDMLISPSYYA</sequence>
<evidence type="ECO:0000256" key="3">
    <source>
        <dbReference type="ARBA" id="ARBA00005739"/>
    </source>
</evidence>
<dbReference type="InterPro" id="IPR021843">
    <property type="entry name" value="PSME4_C"/>
</dbReference>
<dbReference type="GO" id="GO:0005829">
    <property type="term" value="C:cytosol"/>
    <property type="evidence" value="ECO:0007669"/>
    <property type="project" value="TreeGrafter"/>
</dbReference>
<evidence type="ECO:0000256" key="9">
    <source>
        <dbReference type="PROSITE-ProRule" id="PRU00103"/>
    </source>
</evidence>
<dbReference type="PANTHER" id="PTHR32170">
    <property type="entry name" value="PROTEASOME ACTIVATOR COMPLEX SUBUNIT 4"/>
    <property type="match status" value="1"/>
</dbReference>
<feature type="domain" description="Proteasome activator complex subunit 4-like HEAT repeat-like" evidence="12">
    <location>
        <begin position="1294"/>
        <end position="1487"/>
    </location>
</feature>